<organism evidence="2 3">
    <name type="scientific">Cynara cardunculus var. scolymus</name>
    <name type="common">Globe artichoke</name>
    <name type="synonym">Cynara scolymus</name>
    <dbReference type="NCBI Taxonomy" id="59895"/>
    <lineage>
        <taxon>Eukaryota</taxon>
        <taxon>Viridiplantae</taxon>
        <taxon>Streptophyta</taxon>
        <taxon>Embryophyta</taxon>
        <taxon>Tracheophyta</taxon>
        <taxon>Spermatophyta</taxon>
        <taxon>Magnoliopsida</taxon>
        <taxon>eudicotyledons</taxon>
        <taxon>Gunneridae</taxon>
        <taxon>Pentapetalae</taxon>
        <taxon>asterids</taxon>
        <taxon>campanulids</taxon>
        <taxon>Asterales</taxon>
        <taxon>Asteraceae</taxon>
        <taxon>Carduoideae</taxon>
        <taxon>Cardueae</taxon>
        <taxon>Carduinae</taxon>
        <taxon>Cynara</taxon>
    </lineage>
</organism>
<sequence length="62" mass="7538">MNDYLKDFDVPAKHPSEAALRKWRDAVSLVKNRHRRFRHVADLEKRSIHQNRLRKIKVQFQS</sequence>
<evidence type="ECO:0000313" key="2">
    <source>
        <dbReference type="EMBL" id="KVI12123.1"/>
    </source>
</evidence>
<dbReference type="OMA" id="FRWVANL"/>
<dbReference type="AlphaFoldDB" id="A0A124SIB0"/>
<protein>
    <recommendedName>
        <fullName evidence="1">Calcium-transporting P-type ATPase N-terminal autoinhibitory domain-containing protein</fullName>
    </recommendedName>
</protein>
<gene>
    <name evidence="2" type="ORF">Ccrd_009436</name>
</gene>
<dbReference type="Pfam" id="PF12515">
    <property type="entry name" value="CaATP_NAI"/>
    <property type="match status" value="1"/>
</dbReference>
<dbReference type="GO" id="GO:0005516">
    <property type="term" value="F:calmodulin binding"/>
    <property type="evidence" value="ECO:0007669"/>
    <property type="project" value="InterPro"/>
</dbReference>
<dbReference type="EMBL" id="LEKV01000012">
    <property type="protein sequence ID" value="KVI12123.1"/>
    <property type="molecule type" value="Genomic_DNA"/>
</dbReference>
<proteinExistence type="predicted"/>
<comment type="caution">
    <text evidence="2">The sequence shown here is derived from an EMBL/GenBank/DDBJ whole genome shotgun (WGS) entry which is preliminary data.</text>
</comment>
<reference evidence="2 3" key="1">
    <citation type="journal article" date="2016" name="Sci. Rep.">
        <title>The genome sequence of the outbreeding globe artichoke constructed de novo incorporating a phase-aware low-pass sequencing strategy of F1 progeny.</title>
        <authorList>
            <person name="Scaglione D."/>
            <person name="Reyes-Chin-Wo S."/>
            <person name="Acquadro A."/>
            <person name="Froenicke L."/>
            <person name="Portis E."/>
            <person name="Beitel C."/>
            <person name="Tirone M."/>
            <person name="Mauro R."/>
            <person name="Lo Monaco A."/>
            <person name="Mauromicale G."/>
            <person name="Faccioli P."/>
            <person name="Cattivelli L."/>
            <person name="Rieseberg L."/>
            <person name="Michelmore R."/>
            <person name="Lanteri S."/>
        </authorList>
    </citation>
    <scope>NUCLEOTIDE SEQUENCE [LARGE SCALE GENOMIC DNA]</scope>
    <source>
        <strain evidence="2">2C</strain>
    </source>
</reference>
<feature type="domain" description="Calcium-transporting P-type ATPase N-terminal autoinhibitory" evidence="1">
    <location>
        <begin position="6"/>
        <end position="47"/>
    </location>
</feature>
<keyword evidence="3" id="KW-1185">Reference proteome</keyword>
<accession>A0A124SIB0</accession>
<dbReference type="Proteomes" id="UP000243975">
    <property type="component" value="Unassembled WGS sequence"/>
</dbReference>
<dbReference type="Gene3D" id="1.20.5.170">
    <property type="match status" value="1"/>
</dbReference>
<dbReference type="InterPro" id="IPR024750">
    <property type="entry name" value="Ca_ATPase_N_dom"/>
</dbReference>
<name>A0A124SIB0_CYNCS</name>
<evidence type="ECO:0000313" key="3">
    <source>
        <dbReference type="Proteomes" id="UP000243975"/>
    </source>
</evidence>
<dbReference type="Gramene" id="KVI12123">
    <property type="protein sequence ID" value="KVI12123"/>
    <property type="gene ID" value="Ccrd_009436"/>
</dbReference>
<dbReference type="STRING" id="59895.A0A124SIB0"/>
<evidence type="ECO:0000259" key="1">
    <source>
        <dbReference type="Pfam" id="PF12515"/>
    </source>
</evidence>